<comment type="caution">
    <text evidence="2">The sequence shown here is derived from an EMBL/GenBank/DDBJ whole genome shotgun (WGS) entry which is preliminary data.</text>
</comment>
<keyword evidence="1" id="KW-0812">Transmembrane</keyword>
<feature type="transmembrane region" description="Helical" evidence="1">
    <location>
        <begin position="130"/>
        <end position="151"/>
    </location>
</feature>
<feature type="transmembrane region" description="Helical" evidence="1">
    <location>
        <begin position="294"/>
        <end position="315"/>
    </location>
</feature>
<name>A0A0R1HQZ1_9LACO</name>
<feature type="transmembrane region" description="Helical" evidence="1">
    <location>
        <begin position="239"/>
        <end position="258"/>
    </location>
</feature>
<keyword evidence="1" id="KW-0472">Membrane</keyword>
<dbReference type="InterPro" id="IPR006750">
    <property type="entry name" value="YdcZ"/>
</dbReference>
<evidence type="ECO:0000313" key="3">
    <source>
        <dbReference type="Proteomes" id="UP000050911"/>
    </source>
</evidence>
<proteinExistence type="predicted"/>
<keyword evidence="1" id="KW-1133">Transmembrane helix</keyword>
<feature type="transmembrane region" description="Helical" evidence="1">
    <location>
        <begin position="95"/>
        <end position="118"/>
    </location>
</feature>
<organism evidence="2 3">
    <name type="scientific">Secundilactobacillus kimchicus JCM 15530</name>
    <dbReference type="NCBI Taxonomy" id="1302272"/>
    <lineage>
        <taxon>Bacteria</taxon>
        <taxon>Bacillati</taxon>
        <taxon>Bacillota</taxon>
        <taxon>Bacilli</taxon>
        <taxon>Lactobacillales</taxon>
        <taxon>Lactobacillaceae</taxon>
        <taxon>Secundilactobacillus</taxon>
    </lineage>
</organism>
<sequence length="316" mass="33681">MFAIIVGLAIGFGVPLQTSINSRLRDAFGSPFVSSFLSFLIGTIFLAIVTVATGASLGVSGAILTQQPAWLWLGGVFGVIYLTSNILLFPKLGSVQTVIFPVLGQILMGLLIDNFGWFHARVQALSAVRGIGAMLVVIGVLVTVALPGYLARRADKLGENGRLHGRPEASLWFWRLWGIFSGMLSASQTAINGDLGLVLHSAVKAALISFLIGTVLLALIVIGQHPRLTYRETVPVHRWWMWLGGFIGAFFVLGNAYLAPTIGTGLAVVIVLIGLMTGSLLVDQFGWLGAKRNPITGLQILGLLVMVGGVVLIRLI</sequence>
<evidence type="ECO:0000256" key="1">
    <source>
        <dbReference type="SAM" id="Phobius"/>
    </source>
</evidence>
<accession>A0A0R1HQZ1</accession>
<feature type="transmembrane region" description="Helical" evidence="1">
    <location>
        <begin position="69"/>
        <end position="89"/>
    </location>
</feature>
<protein>
    <recommendedName>
        <fullName evidence="4">Integral membrane protein</fullName>
    </recommendedName>
</protein>
<keyword evidence="3" id="KW-1185">Reference proteome</keyword>
<feature type="transmembrane region" description="Helical" evidence="1">
    <location>
        <begin position="265"/>
        <end position="282"/>
    </location>
</feature>
<dbReference type="PANTHER" id="PTHR34821">
    <property type="entry name" value="INNER MEMBRANE PROTEIN YDCZ"/>
    <property type="match status" value="1"/>
</dbReference>
<gene>
    <name evidence="2" type="ORF">FC96_GL001213</name>
</gene>
<dbReference type="EMBL" id="AZCX01000002">
    <property type="protein sequence ID" value="KRK48892.1"/>
    <property type="molecule type" value="Genomic_DNA"/>
</dbReference>
<feature type="transmembrane region" description="Helical" evidence="1">
    <location>
        <begin position="171"/>
        <end position="191"/>
    </location>
</feature>
<feature type="transmembrane region" description="Helical" evidence="1">
    <location>
        <begin position="34"/>
        <end position="57"/>
    </location>
</feature>
<dbReference type="Pfam" id="PF04657">
    <property type="entry name" value="DMT_YdcZ"/>
    <property type="match status" value="2"/>
</dbReference>
<dbReference type="Proteomes" id="UP000050911">
    <property type="component" value="Unassembled WGS sequence"/>
</dbReference>
<dbReference type="PANTHER" id="PTHR34821:SF2">
    <property type="entry name" value="INNER MEMBRANE PROTEIN YDCZ"/>
    <property type="match status" value="1"/>
</dbReference>
<dbReference type="GO" id="GO:0005886">
    <property type="term" value="C:plasma membrane"/>
    <property type="evidence" value="ECO:0007669"/>
    <property type="project" value="TreeGrafter"/>
</dbReference>
<reference evidence="2 3" key="1">
    <citation type="journal article" date="2015" name="Genome Announc.">
        <title>Expanding the biotechnology potential of lactobacilli through comparative genomics of 213 strains and associated genera.</title>
        <authorList>
            <person name="Sun Z."/>
            <person name="Harris H.M."/>
            <person name="McCann A."/>
            <person name="Guo C."/>
            <person name="Argimon S."/>
            <person name="Zhang W."/>
            <person name="Yang X."/>
            <person name="Jeffery I.B."/>
            <person name="Cooney J.C."/>
            <person name="Kagawa T.F."/>
            <person name="Liu W."/>
            <person name="Song Y."/>
            <person name="Salvetti E."/>
            <person name="Wrobel A."/>
            <person name="Rasinkangas P."/>
            <person name="Parkhill J."/>
            <person name="Rea M.C."/>
            <person name="O'Sullivan O."/>
            <person name="Ritari J."/>
            <person name="Douillard F.P."/>
            <person name="Paul Ross R."/>
            <person name="Yang R."/>
            <person name="Briner A.E."/>
            <person name="Felis G.E."/>
            <person name="de Vos W.M."/>
            <person name="Barrangou R."/>
            <person name="Klaenhammer T.R."/>
            <person name="Caufield P.W."/>
            <person name="Cui Y."/>
            <person name="Zhang H."/>
            <person name="O'Toole P.W."/>
        </authorList>
    </citation>
    <scope>NUCLEOTIDE SEQUENCE [LARGE SCALE GENOMIC DNA]</scope>
    <source>
        <strain evidence="2 3">JCM 15530</strain>
    </source>
</reference>
<dbReference type="STRING" id="1302272.FC96_GL001213"/>
<dbReference type="OrthoDB" id="7864805at2"/>
<evidence type="ECO:0008006" key="4">
    <source>
        <dbReference type="Google" id="ProtNLM"/>
    </source>
</evidence>
<feature type="transmembrane region" description="Helical" evidence="1">
    <location>
        <begin position="203"/>
        <end position="223"/>
    </location>
</feature>
<dbReference type="RefSeq" id="WP_056942066.1">
    <property type="nucleotide sequence ID" value="NZ_AZCX01000002.1"/>
</dbReference>
<evidence type="ECO:0000313" key="2">
    <source>
        <dbReference type="EMBL" id="KRK48892.1"/>
    </source>
</evidence>
<dbReference type="PATRIC" id="fig|1302272.5.peg.1221"/>
<dbReference type="AlphaFoldDB" id="A0A0R1HQZ1"/>